<evidence type="ECO:0000313" key="1">
    <source>
        <dbReference type="EMBL" id="OGY29673.1"/>
    </source>
</evidence>
<dbReference type="EMBL" id="MHCZ01000024">
    <property type="protein sequence ID" value="OGY29673.1"/>
    <property type="molecule type" value="Genomic_DNA"/>
</dbReference>
<comment type="caution">
    <text evidence="1">The sequence shown here is derived from an EMBL/GenBank/DDBJ whole genome shotgun (WGS) entry which is preliminary data.</text>
</comment>
<gene>
    <name evidence="1" type="ORF">A3F35_02450</name>
</gene>
<organism evidence="1 2">
    <name type="scientific">Candidatus Woykebacteria bacterium RIFCSPHIGHO2_12_FULL_45_10</name>
    <dbReference type="NCBI Taxonomy" id="1802603"/>
    <lineage>
        <taxon>Bacteria</taxon>
        <taxon>Candidatus Woykeibacteriota</taxon>
    </lineage>
</organism>
<reference evidence="1 2" key="1">
    <citation type="journal article" date="2016" name="Nat. Commun.">
        <title>Thousands of microbial genomes shed light on interconnected biogeochemical processes in an aquifer system.</title>
        <authorList>
            <person name="Anantharaman K."/>
            <person name="Brown C.T."/>
            <person name="Hug L.A."/>
            <person name="Sharon I."/>
            <person name="Castelle C.J."/>
            <person name="Probst A.J."/>
            <person name="Thomas B.C."/>
            <person name="Singh A."/>
            <person name="Wilkins M.J."/>
            <person name="Karaoz U."/>
            <person name="Brodie E.L."/>
            <person name="Williams K.H."/>
            <person name="Hubbard S.S."/>
            <person name="Banfield J.F."/>
        </authorList>
    </citation>
    <scope>NUCLEOTIDE SEQUENCE [LARGE SCALE GENOMIC DNA]</scope>
</reference>
<name>A0A1G1WPP9_9BACT</name>
<accession>A0A1G1WPP9</accession>
<evidence type="ECO:0000313" key="2">
    <source>
        <dbReference type="Proteomes" id="UP000178068"/>
    </source>
</evidence>
<dbReference type="AlphaFoldDB" id="A0A1G1WPP9"/>
<dbReference type="Proteomes" id="UP000178068">
    <property type="component" value="Unassembled WGS sequence"/>
</dbReference>
<protein>
    <submittedName>
        <fullName evidence="1">Uncharacterized protein</fullName>
    </submittedName>
</protein>
<sequence length="246" mass="27977">MGFLMISAEIEDKLKADEGFLRSTMAVVVREMILTWGVKVEIVAAELGVPVSTVSSWLTEETLPEPNVCWVLIEKFEESVPIEWIIRGVVLDQYNVTEKISRVRDFIVAATDRIEKDGYFNDSGARAVDLTVEKGELSHFGILSSPGPHKIWLQLTLTEELLNLYFERIGSDEATVGGLSGRKLPRLPDNLDATALSSIERHPYEGTVRDWEEMARWAREGVVVDRDYRHECNLRMWKKERAGQKI</sequence>
<proteinExistence type="predicted"/>